<dbReference type="AlphaFoldDB" id="A0A7M5UI93"/>
<keyword evidence="9 11" id="KW-0739">Sodium transport</keyword>
<keyword evidence="6" id="KW-0915">Sodium</keyword>
<dbReference type="EnsemblMetazoa" id="CLYHEMT001419.1">
    <property type="protein sequence ID" value="CLYHEMP001419.1"/>
    <property type="gene ID" value="CLYHEMG001419"/>
</dbReference>
<proteinExistence type="inferred from homology"/>
<comment type="similarity">
    <text evidence="11">Belongs to the amiloride-sensitive sodium channel (TC 1.A.6) family.</text>
</comment>
<dbReference type="PRINTS" id="PR01078">
    <property type="entry name" value="AMINACHANNEL"/>
</dbReference>
<sequence>MKIKRNMDERPSELLKNGVGENLPKLRRVSTRQKILHKKKVEYSRSFAIHGLSRVFHGTRIEKFFWLLNLVLSFGISAFLIRGQVKSYFNKDIYIEERRISTPTPEFPTVTLCTGDPIKYQYCKKDAAKFLRLFPGIRDPCKHKLDITQNGITTNYPPGDLKFDIPTFKIKCGVNCHFFKDIYAWRGISNYTNCVQFNGNRLELSTDRIGFRMSLAKNIKQRDFHMYIHSSEDTPYILNHGSFEVSSLQNTNLRIKTIKTKRLEDPFPSKCVSVDEGKRLNIFPGRYSIQACSESLKCIKTFKLCGDTFDFCRRYIPEDIRLKYQNKNVSIQLTHMCLTKHIKHNLIGQCRQPCDQLKYDVQISPRPHWKKTHGYAGPAALFVEEFDLTFVLTEPGSFLQREEKEMFSWTDLLGLVGGTIGLFCGFSFLSFLELIIYLAIKIIVKRDVEEEQETESNKDDDSLIL</sequence>
<evidence type="ECO:0000256" key="9">
    <source>
        <dbReference type="ARBA" id="ARBA00023201"/>
    </source>
</evidence>
<dbReference type="RefSeq" id="XP_066919975.1">
    <property type="nucleotide sequence ID" value="XM_067063874.1"/>
</dbReference>
<accession>A0A7M5UI93</accession>
<evidence type="ECO:0000313" key="14">
    <source>
        <dbReference type="Proteomes" id="UP000594262"/>
    </source>
</evidence>
<evidence type="ECO:0000256" key="1">
    <source>
        <dbReference type="ARBA" id="ARBA00004141"/>
    </source>
</evidence>
<evidence type="ECO:0000256" key="5">
    <source>
        <dbReference type="ARBA" id="ARBA00022989"/>
    </source>
</evidence>
<evidence type="ECO:0000256" key="7">
    <source>
        <dbReference type="ARBA" id="ARBA00023065"/>
    </source>
</evidence>
<dbReference type="Gene3D" id="2.60.470.10">
    <property type="entry name" value="Acid-sensing ion channels like domains"/>
    <property type="match status" value="1"/>
</dbReference>
<keyword evidence="4 11" id="KW-0812">Transmembrane</keyword>
<dbReference type="GO" id="GO:0005886">
    <property type="term" value="C:plasma membrane"/>
    <property type="evidence" value="ECO:0007669"/>
    <property type="project" value="TreeGrafter"/>
</dbReference>
<dbReference type="GO" id="GO:0015280">
    <property type="term" value="F:ligand-gated sodium channel activity"/>
    <property type="evidence" value="ECO:0007669"/>
    <property type="project" value="TreeGrafter"/>
</dbReference>
<evidence type="ECO:0000256" key="12">
    <source>
        <dbReference type="SAM" id="Phobius"/>
    </source>
</evidence>
<protein>
    <submittedName>
        <fullName evidence="13">Uncharacterized protein</fullName>
    </submittedName>
</protein>
<feature type="transmembrane region" description="Helical" evidence="12">
    <location>
        <begin position="412"/>
        <end position="440"/>
    </location>
</feature>
<evidence type="ECO:0000256" key="10">
    <source>
        <dbReference type="ARBA" id="ARBA00023303"/>
    </source>
</evidence>
<keyword evidence="10 11" id="KW-0407">Ion channel</keyword>
<keyword evidence="8 12" id="KW-0472">Membrane</keyword>
<reference evidence="13" key="1">
    <citation type="submission" date="2021-01" db="UniProtKB">
        <authorList>
            <consortium name="EnsemblMetazoa"/>
        </authorList>
    </citation>
    <scope>IDENTIFICATION</scope>
</reference>
<evidence type="ECO:0000256" key="2">
    <source>
        <dbReference type="ARBA" id="ARBA00022448"/>
    </source>
</evidence>
<evidence type="ECO:0000256" key="11">
    <source>
        <dbReference type="RuleBase" id="RU000679"/>
    </source>
</evidence>
<dbReference type="Proteomes" id="UP000594262">
    <property type="component" value="Unplaced"/>
</dbReference>
<name>A0A7M5UI93_9CNID</name>
<keyword evidence="3 11" id="KW-0894">Sodium channel</keyword>
<dbReference type="OrthoDB" id="6021021at2759"/>
<organism evidence="13 14">
    <name type="scientific">Clytia hemisphaerica</name>
    <dbReference type="NCBI Taxonomy" id="252671"/>
    <lineage>
        <taxon>Eukaryota</taxon>
        <taxon>Metazoa</taxon>
        <taxon>Cnidaria</taxon>
        <taxon>Hydrozoa</taxon>
        <taxon>Hydroidolina</taxon>
        <taxon>Leptothecata</taxon>
        <taxon>Obeliida</taxon>
        <taxon>Clytiidae</taxon>
        <taxon>Clytia</taxon>
    </lineage>
</organism>
<dbReference type="PANTHER" id="PTHR11690">
    <property type="entry name" value="AMILORIDE-SENSITIVE SODIUM CHANNEL-RELATED"/>
    <property type="match status" value="1"/>
</dbReference>
<evidence type="ECO:0000256" key="8">
    <source>
        <dbReference type="ARBA" id="ARBA00023136"/>
    </source>
</evidence>
<evidence type="ECO:0000256" key="4">
    <source>
        <dbReference type="ARBA" id="ARBA00022692"/>
    </source>
</evidence>
<keyword evidence="2 11" id="KW-0813">Transport</keyword>
<evidence type="ECO:0000313" key="13">
    <source>
        <dbReference type="EnsemblMetazoa" id="CLYHEMP001419.1"/>
    </source>
</evidence>
<comment type="subcellular location">
    <subcellularLocation>
        <location evidence="1">Membrane</location>
        <topology evidence="1">Multi-pass membrane protein</topology>
    </subcellularLocation>
</comment>
<keyword evidence="7 11" id="KW-0406">Ion transport</keyword>
<dbReference type="GeneID" id="136807272"/>
<feature type="transmembrane region" description="Helical" evidence="12">
    <location>
        <begin position="64"/>
        <end position="81"/>
    </location>
</feature>
<keyword evidence="5 12" id="KW-1133">Transmembrane helix</keyword>
<dbReference type="InterPro" id="IPR001873">
    <property type="entry name" value="ENaC"/>
</dbReference>
<keyword evidence="14" id="KW-1185">Reference proteome</keyword>
<dbReference type="Gene3D" id="1.10.287.770">
    <property type="entry name" value="YojJ-like"/>
    <property type="match status" value="1"/>
</dbReference>
<evidence type="ECO:0000256" key="3">
    <source>
        <dbReference type="ARBA" id="ARBA00022461"/>
    </source>
</evidence>
<evidence type="ECO:0000256" key="6">
    <source>
        <dbReference type="ARBA" id="ARBA00023053"/>
    </source>
</evidence>
<dbReference type="Pfam" id="PF00858">
    <property type="entry name" value="ASC"/>
    <property type="match status" value="1"/>
</dbReference>